<reference evidence="4 5" key="1">
    <citation type="submission" date="2016-02" db="EMBL/GenBank/DDBJ databases">
        <title>Genome analysis of coral dinoflagellate symbionts highlights evolutionary adaptations to a symbiotic lifestyle.</title>
        <authorList>
            <person name="Aranda M."/>
            <person name="Li Y."/>
            <person name="Liew Y.J."/>
            <person name="Baumgarten S."/>
            <person name="Simakov O."/>
            <person name="Wilson M."/>
            <person name="Piel J."/>
            <person name="Ashoor H."/>
            <person name="Bougouffa S."/>
            <person name="Bajic V.B."/>
            <person name="Ryu T."/>
            <person name="Ravasi T."/>
            <person name="Bayer T."/>
            <person name="Micklem G."/>
            <person name="Kim H."/>
            <person name="Bhak J."/>
            <person name="Lajeunesse T.C."/>
            <person name="Voolstra C.R."/>
        </authorList>
    </citation>
    <scope>NUCLEOTIDE SEQUENCE [LARGE SCALE GENOMIC DNA]</scope>
    <source>
        <strain evidence="4 5">CCMP2467</strain>
    </source>
</reference>
<evidence type="ECO:0000256" key="1">
    <source>
        <dbReference type="ARBA" id="ARBA00022737"/>
    </source>
</evidence>
<accession>A0A1Q9EM23</accession>
<dbReference type="AlphaFoldDB" id="A0A1Q9EM23"/>
<name>A0A1Q9EM23_SYMMI</name>
<dbReference type="InterPro" id="IPR036770">
    <property type="entry name" value="Ankyrin_rpt-contain_sf"/>
</dbReference>
<dbReference type="Gene3D" id="1.25.40.20">
    <property type="entry name" value="Ankyrin repeat-containing domain"/>
    <property type="match status" value="1"/>
</dbReference>
<sequence length="75" mass="8115">MISQANWSCLGRNGQTALHVAALHGETEAVKVLLSTQSFEEEVDRKDRWGRTALHCAVERGHAKAAVAIAVAPYS</sequence>
<dbReference type="Proteomes" id="UP000186817">
    <property type="component" value="Unassembled WGS sequence"/>
</dbReference>
<gene>
    <name evidence="4" type="primary">Trpa1</name>
    <name evidence="4" type="ORF">AK812_SmicGene8032</name>
</gene>
<dbReference type="PANTHER" id="PTHR24173">
    <property type="entry name" value="ANKYRIN REPEAT CONTAINING"/>
    <property type="match status" value="1"/>
</dbReference>
<proteinExistence type="predicted"/>
<dbReference type="SUPFAM" id="SSF48403">
    <property type="entry name" value="Ankyrin repeat"/>
    <property type="match status" value="1"/>
</dbReference>
<protein>
    <submittedName>
        <fullName evidence="4">Transient receptor potential cation channel subfamily A member 1</fullName>
    </submittedName>
</protein>
<dbReference type="PROSITE" id="PS50297">
    <property type="entry name" value="ANK_REP_REGION"/>
    <property type="match status" value="1"/>
</dbReference>
<organism evidence="4 5">
    <name type="scientific">Symbiodinium microadriaticum</name>
    <name type="common">Dinoflagellate</name>
    <name type="synonym">Zooxanthella microadriatica</name>
    <dbReference type="NCBI Taxonomy" id="2951"/>
    <lineage>
        <taxon>Eukaryota</taxon>
        <taxon>Sar</taxon>
        <taxon>Alveolata</taxon>
        <taxon>Dinophyceae</taxon>
        <taxon>Suessiales</taxon>
        <taxon>Symbiodiniaceae</taxon>
        <taxon>Symbiodinium</taxon>
    </lineage>
</organism>
<feature type="repeat" description="ANK" evidence="3">
    <location>
        <begin position="13"/>
        <end position="45"/>
    </location>
</feature>
<evidence type="ECO:0000256" key="3">
    <source>
        <dbReference type="PROSITE-ProRule" id="PRU00023"/>
    </source>
</evidence>
<dbReference type="PANTHER" id="PTHR24173:SF74">
    <property type="entry name" value="ANKYRIN REPEAT DOMAIN-CONTAINING PROTEIN 16"/>
    <property type="match status" value="1"/>
</dbReference>
<evidence type="ECO:0000256" key="2">
    <source>
        <dbReference type="ARBA" id="ARBA00023043"/>
    </source>
</evidence>
<dbReference type="OrthoDB" id="341259at2759"/>
<keyword evidence="1" id="KW-0677">Repeat</keyword>
<keyword evidence="4" id="KW-0675">Receptor</keyword>
<dbReference type="Pfam" id="PF12796">
    <property type="entry name" value="Ank_2"/>
    <property type="match status" value="1"/>
</dbReference>
<keyword evidence="2 3" id="KW-0040">ANK repeat</keyword>
<dbReference type="PROSITE" id="PS50088">
    <property type="entry name" value="ANK_REPEAT"/>
    <property type="match status" value="1"/>
</dbReference>
<comment type="caution">
    <text evidence="4">The sequence shown here is derived from an EMBL/GenBank/DDBJ whole genome shotgun (WGS) entry which is preliminary data.</text>
</comment>
<dbReference type="EMBL" id="LSRX01000117">
    <property type="protein sequence ID" value="OLQ08447.1"/>
    <property type="molecule type" value="Genomic_DNA"/>
</dbReference>
<evidence type="ECO:0000313" key="4">
    <source>
        <dbReference type="EMBL" id="OLQ08447.1"/>
    </source>
</evidence>
<keyword evidence="5" id="KW-1185">Reference proteome</keyword>
<evidence type="ECO:0000313" key="5">
    <source>
        <dbReference type="Proteomes" id="UP000186817"/>
    </source>
</evidence>
<dbReference type="InterPro" id="IPR002110">
    <property type="entry name" value="Ankyrin_rpt"/>
</dbReference>